<dbReference type="GO" id="GO:0008023">
    <property type="term" value="C:transcription elongation factor complex"/>
    <property type="evidence" value="ECO:0007669"/>
    <property type="project" value="TreeGrafter"/>
</dbReference>
<evidence type="ECO:0000256" key="4">
    <source>
        <dbReference type="ARBA" id="ARBA00007573"/>
    </source>
</evidence>
<evidence type="ECO:0000256" key="6">
    <source>
        <dbReference type="ARBA" id="ARBA00022490"/>
    </source>
</evidence>
<keyword evidence="7" id="KW-0819">tRNA processing</keyword>
<evidence type="ECO:0000256" key="7">
    <source>
        <dbReference type="ARBA" id="ARBA00022694"/>
    </source>
</evidence>
<dbReference type="GO" id="GO:0002098">
    <property type="term" value="P:tRNA wobble uridine modification"/>
    <property type="evidence" value="ECO:0007669"/>
    <property type="project" value="InterPro"/>
</dbReference>
<comment type="similarity">
    <text evidence="4">Belongs to the ELP4 family.</text>
</comment>
<comment type="subcellular location">
    <subcellularLocation>
        <location evidence="2">Cytoplasm</location>
    </subcellularLocation>
    <subcellularLocation>
        <location evidence="1">Nucleus</location>
    </subcellularLocation>
</comment>
<keyword evidence="6" id="KW-0963">Cytoplasm</keyword>
<sequence length="378" mass="41906">MSGGFKKNIRIRAPNVLGTKISVENAQFLISTGAPDFDRVIGGGLAIGTLLLIEEDGSKSYSNLLAKLYLAEGLAVGHPLFVASLDESLDKFVSNLPSEVQMESKVKESPQPQQSEDPDLKIAWRYQHLPTGAPNASDKPAEFGHHFDLSRTVSAEQLGAHKITKWSEVDTKRDEFQDDNLPEQLKSLLASIVKELTDNDCWIKSSVPANEQPKQRTVLRVSLLSVGSPLWKMQEKHLPAFFYALRSILRSSCAVCLATVPTQSLESHVKSRCRHVCDYCICPSPAVHVDGKVNPLLSGHNGVFKIHKLPVINSIAPFKPETLDLGFKVRRKKFCIEKLQLPPEVAESEEREQDDVVQPKYAMDFTGCGSMTSKKLDF</sequence>
<keyword evidence="10" id="KW-1185">Reference proteome</keyword>
<reference evidence="9 10" key="1">
    <citation type="submission" date="2020-04" db="EMBL/GenBank/DDBJ databases">
        <authorList>
            <person name="Alioto T."/>
            <person name="Alioto T."/>
            <person name="Gomez Garrido J."/>
        </authorList>
    </citation>
    <scope>NUCLEOTIDE SEQUENCE [LARGE SCALE GENOMIC DNA]</scope>
</reference>
<accession>A0A8S1D6J7</accession>
<dbReference type="GO" id="GO:0033588">
    <property type="term" value="C:elongator holoenzyme complex"/>
    <property type="evidence" value="ECO:0007669"/>
    <property type="project" value="InterPro"/>
</dbReference>
<dbReference type="AlphaFoldDB" id="A0A8S1D6J7"/>
<name>A0A8S1D6J7_9INSE</name>
<evidence type="ECO:0000256" key="5">
    <source>
        <dbReference type="ARBA" id="ARBA00020265"/>
    </source>
</evidence>
<dbReference type="PANTHER" id="PTHR12896">
    <property type="entry name" value="PAX6 NEIGHBOR PROTEIN PAXNEB"/>
    <property type="match status" value="1"/>
</dbReference>
<evidence type="ECO:0000256" key="8">
    <source>
        <dbReference type="ARBA" id="ARBA00023242"/>
    </source>
</evidence>
<comment type="pathway">
    <text evidence="3">tRNA modification; 5-methoxycarbonylmethyl-2-thiouridine-tRNA biosynthesis.</text>
</comment>
<gene>
    <name evidence="9" type="ORF">CLODIP_2_CD15622</name>
</gene>
<dbReference type="OrthoDB" id="289162at2759"/>
<dbReference type="Gene3D" id="3.40.50.300">
    <property type="entry name" value="P-loop containing nucleotide triphosphate hydrolases"/>
    <property type="match status" value="1"/>
</dbReference>
<evidence type="ECO:0000256" key="2">
    <source>
        <dbReference type="ARBA" id="ARBA00004496"/>
    </source>
</evidence>
<dbReference type="Proteomes" id="UP000494165">
    <property type="component" value="Unassembled WGS sequence"/>
</dbReference>
<keyword evidence="8" id="KW-0539">Nucleus</keyword>
<dbReference type="GO" id="GO:0005737">
    <property type="term" value="C:cytoplasm"/>
    <property type="evidence" value="ECO:0007669"/>
    <property type="project" value="UniProtKB-SubCell"/>
</dbReference>
<proteinExistence type="inferred from homology"/>
<dbReference type="InterPro" id="IPR008728">
    <property type="entry name" value="Elongator_complex_protein_4"/>
</dbReference>
<dbReference type="Pfam" id="PF05625">
    <property type="entry name" value="PAXNEB"/>
    <property type="match status" value="1"/>
</dbReference>
<evidence type="ECO:0000256" key="3">
    <source>
        <dbReference type="ARBA" id="ARBA00005043"/>
    </source>
</evidence>
<dbReference type="PANTHER" id="PTHR12896:SF1">
    <property type="entry name" value="ELONGATOR COMPLEX PROTEIN 4"/>
    <property type="match status" value="1"/>
</dbReference>
<dbReference type="CDD" id="cd19494">
    <property type="entry name" value="Elp4"/>
    <property type="match status" value="1"/>
</dbReference>
<evidence type="ECO:0000313" key="9">
    <source>
        <dbReference type="EMBL" id="CAB3373497.1"/>
    </source>
</evidence>
<evidence type="ECO:0000256" key="1">
    <source>
        <dbReference type="ARBA" id="ARBA00004123"/>
    </source>
</evidence>
<protein>
    <recommendedName>
        <fullName evidence="5">Elongator complex protein 4</fullName>
    </recommendedName>
</protein>
<dbReference type="InterPro" id="IPR027417">
    <property type="entry name" value="P-loop_NTPase"/>
</dbReference>
<evidence type="ECO:0000313" key="10">
    <source>
        <dbReference type="Proteomes" id="UP000494165"/>
    </source>
</evidence>
<organism evidence="9 10">
    <name type="scientific">Cloeon dipterum</name>
    <dbReference type="NCBI Taxonomy" id="197152"/>
    <lineage>
        <taxon>Eukaryota</taxon>
        <taxon>Metazoa</taxon>
        <taxon>Ecdysozoa</taxon>
        <taxon>Arthropoda</taxon>
        <taxon>Hexapoda</taxon>
        <taxon>Insecta</taxon>
        <taxon>Pterygota</taxon>
        <taxon>Palaeoptera</taxon>
        <taxon>Ephemeroptera</taxon>
        <taxon>Pisciforma</taxon>
        <taxon>Baetidae</taxon>
        <taxon>Cloeon</taxon>
    </lineage>
</organism>
<comment type="caution">
    <text evidence="9">The sequence shown here is derived from an EMBL/GenBank/DDBJ whole genome shotgun (WGS) entry which is preliminary data.</text>
</comment>
<dbReference type="EMBL" id="CADEPI010000085">
    <property type="protein sequence ID" value="CAB3373497.1"/>
    <property type="molecule type" value="Genomic_DNA"/>
</dbReference>